<protein>
    <submittedName>
        <fullName evidence="5">Tfp pilus assembly protein, major pilin PilA</fullName>
    </submittedName>
</protein>
<accession>A0A060NT38</accession>
<dbReference type="InterPro" id="IPR045584">
    <property type="entry name" value="Pilin-like"/>
</dbReference>
<evidence type="ECO:0000256" key="2">
    <source>
        <dbReference type="ARBA" id="ARBA00022481"/>
    </source>
</evidence>
<dbReference type="NCBIfam" id="TIGR02532">
    <property type="entry name" value="IV_pilin_GFxxxE"/>
    <property type="match status" value="1"/>
</dbReference>
<dbReference type="Gene3D" id="3.30.700.10">
    <property type="entry name" value="Glycoprotein, Type 4 Pilin"/>
    <property type="match status" value="1"/>
</dbReference>
<dbReference type="Pfam" id="PF00114">
    <property type="entry name" value="Pilin"/>
    <property type="match status" value="1"/>
</dbReference>
<sequence length="156" mass="15643">MKRVQKGFTLIELMIVVAIIGILAAIAIPAYQNFTARAKAGAALSEITAGKVGIDEMMANLPALQGTQTFEQLAVARSGVSQTDTANCGAGAGIVVAAAADGTASLTCTIIGGPAPVAGEFIRLSRAATGVWSCQTNIGTANDASLRPAGCTFSAT</sequence>
<dbReference type="Pfam" id="PF07963">
    <property type="entry name" value="N_methyl"/>
    <property type="match status" value="1"/>
</dbReference>
<gene>
    <name evidence="5" type="ORF">SMCB_0475</name>
</gene>
<reference evidence="5 6" key="1">
    <citation type="journal article" date="2014" name="Nat. Commun.">
        <title>Physiological and genomic features of highly alkaliphilic hydrogen-utilizing Betaproteobacteria from a continental serpentinizing site.</title>
        <authorList>
            <person name="Suzuki S."/>
            <person name="Kuenen J.G."/>
            <person name="Schipper K."/>
            <person name="van der Velde S."/>
            <person name="Ishii S."/>
            <person name="Wu A."/>
            <person name="Sorokin D.Y."/>
            <person name="Tenney A."/>
            <person name="Meng X.Y."/>
            <person name="Morrill P.L."/>
            <person name="Kamagata Y."/>
            <person name="Muyzer G."/>
            <person name="Nealson K.H."/>
        </authorList>
    </citation>
    <scope>NUCLEOTIDE SEQUENCE [LARGE SCALE GENOMIC DNA]</scope>
    <source>
        <strain evidence="5 6">B1</strain>
    </source>
</reference>
<dbReference type="GO" id="GO:0007155">
    <property type="term" value="P:cell adhesion"/>
    <property type="evidence" value="ECO:0007669"/>
    <property type="project" value="InterPro"/>
</dbReference>
<dbReference type="Proteomes" id="UP000066014">
    <property type="component" value="Chromosome"/>
</dbReference>
<dbReference type="STRING" id="1458426.SMCB_0475"/>
<comment type="similarity">
    <text evidence="1 3">Belongs to the N-Me-Phe pilin family.</text>
</comment>
<evidence type="ECO:0000256" key="1">
    <source>
        <dbReference type="ARBA" id="ARBA00005233"/>
    </source>
</evidence>
<evidence type="ECO:0000256" key="4">
    <source>
        <dbReference type="SAM" id="Phobius"/>
    </source>
</evidence>
<dbReference type="InterPro" id="IPR012902">
    <property type="entry name" value="N_methyl_site"/>
</dbReference>
<keyword evidence="6" id="KW-1185">Reference proteome</keyword>
<keyword evidence="4" id="KW-0472">Membrane</keyword>
<keyword evidence="2" id="KW-0488">Methylation</keyword>
<dbReference type="PANTHER" id="PTHR30093">
    <property type="entry name" value="GENERAL SECRETION PATHWAY PROTEIN G"/>
    <property type="match status" value="1"/>
</dbReference>
<dbReference type="GO" id="GO:0044096">
    <property type="term" value="C:type IV pilus"/>
    <property type="evidence" value="ECO:0007669"/>
    <property type="project" value="TreeGrafter"/>
</dbReference>
<keyword evidence="4" id="KW-0812">Transmembrane</keyword>
<dbReference type="InterPro" id="IPR001082">
    <property type="entry name" value="Pilin"/>
</dbReference>
<dbReference type="KEGG" id="cbab:SMCB_0475"/>
<dbReference type="SUPFAM" id="SSF54523">
    <property type="entry name" value="Pili subunits"/>
    <property type="match status" value="1"/>
</dbReference>
<keyword evidence="3" id="KW-0281">Fimbrium</keyword>
<organism evidence="5 6">
    <name type="scientific">Serpentinimonas maccroryi</name>
    <dbReference type="NCBI Taxonomy" id="1458426"/>
    <lineage>
        <taxon>Bacteria</taxon>
        <taxon>Pseudomonadati</taxon>
        <taxon>Pseudomonadota</taxon>
        <taxon>Betaproteobacteria</taxon>
        <taxon>Burkholderiales</taxon>
        <taxon>Comamonadaceae</taxon>
        <taxon>Serpentinimonas</taxon>
    </lineage>
</organism>
<keyword evidence="4" id="KW-1133">Transmembrane helix</keyword>
<dbReference type="OrthoDB" id="8607132at2"/>
<evidence type="ECO:0000313" key="6">
    <source>
        <dbReference type="Proteomes" id="UP000066014"/>
    </source>
</evidence>
<dbReference type="RefSeq" id="WP_045534785.1">
    <property type="nucleotide sequence ID" value="NZ_AP014569.1"/>
</dbReference>
<dbReference type="HOGENOM" id="CLU_091705_4_2_4"/>
<dbReference type="PROSITE" id="PS00409">
    <property type="entry name" value="PROKAR_NTER_METHYL"/>
    <property type="match status" value="1"/>
</dbReference>
<evidence type="ECO:0000313" key="5">
    <source>
        <dbReference type="EMBL" id="BAO82703.1"/>
    </source>
</evidence>
<dbReference type="PANTHER" id="PTHR30093:SF34">
    <property type="entry name" value="PREPILIN PEPTIDASE-DEPENDENT PROTEIN D"/>
    <property type="match status" value="1"/>
</dbReference>
<feature type="transmembrane region" description="Helical" evidence="4">
    <location>
        <begin position="7"/>
        <end position="31"/>
    </location>
</feature>
<dbReference type="GO" id="GO:0043107">
    <property type="term" value="P:type IV pilus-dependent motility"/>
    <property type="evidence" value="ECO:0007669"/>
    <property type="project" value="TreeGrafter"/>
</dbReference>
<dbReference type="EMBL" id="AP014569">
    <property type="protein sequence ID" value="BAO82703.1"/>
    <property type="molecule type" value="Genomic_DNA"/>
</dbReference>
<name>A0A060NT38_9BURK</name>
<dbReference type="AlphaFoldDB" id="A0A060NT38"/>
<proteinExistence type="inferred from homology"/>
<evidence type="ECO:0000256" key="3">
    <source>
        <dbReference type="RuleBase" id="RU000389"/>
    </source>
</evidence>